<dbReference type="Ensembl" id="ENSMMDT00005014466.1">
    <property type="protein sequence ID" value="ENSMMDP00005014071.1"/>
    <property type="gene ID" value="ENSMMDG00005007276.1"/>
</dbReference>
<keyword evidence="5" id="KW-1185">Reference proteome</keyword>
<protein>
    <submittedName>
        <fullName evidence="4">Peroxisomal biogenesis factor 11 gamma</fullName>
    </submittedName>
</protein>
<reference evidence="4" key="2">
    <citation type="submission" date="2025-08" db="UniProtKB">
        <authorList>
            <consortium name="Ensembl"/>
        </authorList>
    </citation>
    <scope>IDENTIFICATION</scope>
</reference>
<reference evidence="4" key="3">
    <citation type="submission" date="2025-09" db="UniProtKB">
        <authorList>
            <consortium name="Ensembl"/>
        </authorList>
    </citation>
    <scope>IDENTIFICATION</scope>
</reference>
<evidence type="ECO:0000313" key="4">
    <source>
        <dbReference type="Ensembl" id="ENSMMDP00005014071.1"/>
    </source>
</evidence>
<keyword evidence="1" id="KW-0472">Membrane</keyword>
<accession>A0A667XXT7</accession>
<dbReference type="AlphaFoldDB" id="A0A667XXT7"/>
<dbReference type="Pfam" id="PF05648">
    <property type="entry name" value="PEX11"/>
    <property type="match status" value="1"/>
</dbReference>
<dbReference type="PANTHER" id="PTHR20990">
    <property type="entry name" value="PEROXISOMAL BIOGENESIS FACTOR 11"/>
    <property type="match status" value="1"/>
</dbReference>
<gene>
    <name evidence="4" type="primary">PEX11G</name>
    <name evidence="4" type="synonym">pex11g</name>
</gene>
<dbReference type="PANTHER" id="PTHR20990:SF1">
    <property type="entry name" value="PEROXISOMAL MEMBRANE PROTEIN 11C"/>
    <property type="match status" value="1"/>
</dbReference>
<dbReference type="GO" id="GO:0016559">
    <property type="term" value="P:peroxisome fission"/>
    <property type="evidence" value="ECO:0007669"/>
    <property type="project" value="InterPro"/>
</dbReference>
<dbReference type="Proteomes" id="UP000472263">
    <property type="component" value="Chromosome 4"/>
</dbReference>
<evidence type="ECO:0000256" key="1">
    <source>
        <dbReference type="ARBA" id="ARBA00023136"/>
    </source>
</evidence>
<dbReference type="GeneID" id="115358496"/>
<organism evidence="4 5">
    <name type="scientific">Myripristis murdjan</name>
    <name type="common">pinecone soldierfish</name>
    <dbReference type="NCBI Taxonomy" id="586833"/>
    <lineage>
        <taxon>Eukaryota</taxon>
        <taxon>Metazoa</taxon>
        <taxon>Chordata</taxon>
        <taxon>Craniata</taxon>
        <taxon>Vertebrata</taxon>
        <taxon>Euteleostomi</taxon>
        <taxon>Actinopterygii</taxon>
        <taxon>Neopterygii</taxon>
        <taxon>Teleostei</taxon>
        <taxon>Neoteleostei</taxon>
        <taxon>Acanthomorphata</taxon>
        <taxon>Holocentriformes</taxon>
        <taxon>Holocentridae</taxon>
        <taxon>Myripristis</taxon>
    </lineage>
</organism>
<dbReference type="InterPro" id="IPR026510">
    <property type="entry name" value="PEX11C_met"/>
</dbReference>
<sequence>MQESVESLVSLLESYRGRDKVIRTVCYGSQLVGGLLSRQADTKSSSQLGKRLLLLSAQLSHCRTVLRLFDDLSMLAYSHSYGFGASEEDTGLRWISVLNNISDQLYYPCEHIAWAADAELIKAKSDKWWLLSTVLWGTSLLLGILRSVRVLALLKKKLQRCERDRDGSSGGGSPRRSELCRQMRGELLSILSSMADLSNAIHWMPPGFLWAGRFPNWLVGLMGTISSLIGLIQMNSSSSDQLDGSSSHTYSDS</sequence>
<name>A0A667XXT7_9TELE</name>
<keyword evidence="2" id="KW-0576">Peroxisome</keyword>
<dbReference type="GeneTree" id="ENSGT00390000000427"/>
<dbReference type="OrthoDB" id="10005898at2759"/>
<dbReference type="InterPro" id="IPR008733">
    <property type="entry name" value="PEX11"/>
</dbReference>
<proteinExistence type="predicted"/>
<evidence type="ECO:0000256" key="3">
    <source>
        <dbReference type="ARBA" id="ARBA00046271"/>
    </source>
</evidence>
<reference evidence="4" key="1">
    <citation type="submission" date="2019-06" db="EMBL/GenBank/DDBJ databases">
        <authorList>
            <consortium name="Wellcome Sanger Institute Data Sharing"/>
        </authorList>
    </citation>
    <scope>NUCLEOTIDE SEQUENCE [LARGE SCALE GENOMIC DNA]</scope>
</reference>
<evidence type="ECO:0000256" key="2">
    <source>
        <dbReference type="ARBA" id="ARBA00023140"/>
    </source>
</evidence>
<evidence type="ECO:0000313" key="5">
    <source>
        <dbReference type="Proteomes" id="UP000472263"/>
    </source>
</evidence>
<dbReference type="InParanoid" id="A0A667XXT7"/>
<dbReference type="GO" id="GO:0005778">
    <property type="term" value="C:peroxisomal membrane"/>
    <property type="evidence" value="ECO:0007669"/>
    <property type="project" value="UniProtKB-SubCell"/>
</dbReference>
<dbReference type="RefSeq" id="XP_029906366.1">
    <property type="nucleotide sequence ID" value="XM_030050506.1"/>
</dbReference>
<dbReference type="CTD" id="92960"/>
<comment type="subcellular location">
    <subcellularLocation>
        <location evidence="3">Peroxisome membrane</location>
    </subcellularLocation>
</comment>